<reference evidence="2" key="1">
    <citation type="submission" date="2020-08" db="EMBL/GenBank/DDBJ databases">
        <title>Bridging the membrane lipid divide: bacteria of the FCB group superphylum have the potential to synthesize archaeal ether lipids.</title>
        <authorList>
            <person name="Villanueva L."/>
            <person name="von Meijenfeldt F.A.B."/>
            <person name="Westbye A.B."/>
            <person name="Yadav S."/>
            <person name="Hopmans E.C."/>
            <person name="Dutilh B.E."/>
            <person name="Sinninghe Damste J.S."/>
        </authorList>
    </citation>
    <scope>NUCLEOTIDE SEQUENCE</scope>
    <source>
        <strain evidence="2">NIOZ-UU157</strain>
    </source>
</reference>
<proteinExistence type="predicted"/>
<dbReference type="InterPro" id="IPR024432">
    <property type="entry name" value="Put_RecE_PDDEXK-like_dom"/>
</dbReference>
<gene>
    <name evidence="2" type="ORF">NIOZUU157_00237</name>
</gene>
<organism evidence="2">
    <name type="scientific">Virus NIOZ-UU157</name>
    <dbReference type="NCBI Taxonomy" id="2763269"/>
    <lineage>
        <taxon>Viruses</taxon>
    </lineage>
</organism>
<evidence type="ECO:0000259" key="1">
    <source>
        <dbReference type="Pfam" id="PF12684"/>
    </source>
</evidence>
<sequence>MEISKQEILQRLKIDEDYYGDFGNQFLSNSHVGKLLNDPLNIFKPSAPSPAFLIGGYFHTCILEPDKLKKYKVVKATTRNSKAYKDVAGGELCMLEKDVDMVELLRDKVMDNDICRDLIQGTVHGIDGIGPSVEYEVPMITDLFGQTWKGKADIVNHEEKLVIDLKTTADISKFQYSANKYNYDSQAYIYSKLFGYEFLFIVIDKNTHQIGMFDCSPKFYERGEDKVRRAAEAYELFYKTEEFDPKQYFISKTL</sequence>
<dbReference type="Gene3D" id="3.90.320.10">
    <property type="match status" value="1"/>
</dbReference>
<feature type="domain" description="Putative exodeoxyribonuclease 8 PDDEXK-like" evidence="1">
    <location>
        <begin position="47"/>
        <end position="242"/>
    </location>
</feature>
<dbReference type="InterPro" id="IPR011604">
    <property type="entry name" value="PDDEXK-like_dom_sf"/>
</dbReference>
<name>A0A7S9XGS3_9VIRU</name>
<evidence type="ECO:0000313" key="2">
    <source>
        <dbReference type="EMBL" id="QPI16347.1"/>
    </source>
</evidence>
<protein>
    <recommendedName>
        <fullName evidence="1">Putative exodeoxyribonuclease 8 PDDEXK-like domain-containing protein</fullName>
    </recommendedName>
</protein>
<dbReference type="EMBL" id="MW030557">
    <property type="protein sequence ID" value="QPI16347.1"/>
    <property type="molecule type" value="Genomic_DNA"/>
</dbReference>
<dbReference type="Pfam" id="PF12684">
    <property type="entry name" value="DUF3799"/>
    <property type="match status" value="1"/>
</dbReference>
<accession>A0A7S9XGS3</accession>